<comment type="caution">
    <text evidence="6">The sequence shown here is derived from an EMBL/GenBank/DDBJ whole genome shotgun (WGS) entry which is preliminary data.</text>
</comment>
<feature type="domain" description="UPAR/Ly6" evidence="5">
    <location>
        <begin position="21"/>
        <end position="113"/>
    </location>
</feature>
<dbReference type="Pfam" id="PF00021">
    <property type="entry name" value="UPAR_LY6"/>
    <property type="match status" value="4"/>
</dbReference>
<accession>A0A3M6URA3</accession>
<reference evidence="6 7" key="1">
    <citation type="journal article" date="2018" name="Sci. Rep.">
        <title>Comparative analysis of the Pocillopora damicornis genome highlights role of immune system in coral evolution.</title>
        <authorList>
            <person name="Cunning R."/>
            <person name="Bay R.A."/>
            <person name="Gillette P."/>
            <person name="Baker A.C."/>
            <person name="Traylor-Knowles N."/>
        </authorList>
    </citation>
    <scope>NUCLEOTIDE SEQUENCE [LARGE SCALE GENOMIC DNA]</scope>
    <source>
        <strain evidence="6">RSMAS</strain>
        <tissue evidence="6">Whole animal</tissue>
    </source>
</reference>
<feature type="chain" id="PRO_5018125361" description="UPAR/Ly6 domain-containing protein" evidence="4">
    <location>
        <begin position="21"/>
        <end position="480"/>
    </location>
</feature>
<feature type="domain" description="UPAR/Ly6" evidence="5">
    <location>
        <begin position="137"/>
        <end position="227"/>
    </location>
</feature>
<evidence type="ECO:0000256" key="4">
    <source>
        <dbReference type="SAM" id="SignalP"/>
    </source>
</evidence>
<dbReference type="PANTHER" id="PTHR10036:SF3">
    <property type="entry name" value="PROTEIN SLEEPLESS-RELATED"/>
    <property type="match status" value="1"/>
</dbReference>
<dbReference type="Proteomes" id="UP000275408">
    <property type="component" value="Unassembled WGS sequence"/>
</dbReference>
<evidence type="ECO:0000256" key="3">
    <source>
        <dbReference type="SAM" id="Phobius"/>
    </source>
</evidence>
<keyword evidence="3" id="KW-0812">Transmembrane</keyword>
<dbReference type="CDD" id="cd23553">
    <property type="entry name" value="TFP_LU_ECD_Ly6PGE"/>
    <property type="match status" value="3"/>
</dbReference>
<feature type="signal peptide" evidence="4">
    <location>
        <begin position="1"/>
        <end position="20"/>
    </location>
</feature>
<dbReference type="Gene3D" id="2.10.60.10">
    <property type="entry name" value="CD59"/>
    <property type="match status" value="4"/>
</dbReference>
<feature type="domain" description="UPAR/Ly6" evidence="5">
    <location>
        <begin position="377"/>
        <end position="467"/>
    </location>
</feature>
<keyword evidence="3" id="KW-0472">Membrane</keyword>
<dbReference type="SUPFAM" id="SSF57302">
    <property type="entry name" value="Snake toxin-like"/>
    <property type="match status" value="4"/>
</dbReference>
<feature type="transmembrane region" description="Helical" evidence="3">
    <location>
        <begin position="359"/>
        <end position="377"/>
    </location>
</feature>
<evidence type="ECO:0000256" key="1">
    <source>
        <dbReference type="ARBA" id="ARBA00022729"/>
    </source>
</evidence>
<gene>
    <name evidence="6" type="ORF">pdam_00021630</name>
</gene>
<dbReference type="InterPro" id="IPR045860">
    <property type="entry name" value="Snake_toxin-like_sf"/>
</dbReference>
<name>A0A3M6URA3_POCDA</name>
<keyword evidence="1 4" id="KW-0732">Signal</keyword>
<feature type="domain" description="UPAR/Ly6" evidence="5">
    <location>
        <begin position="259"/>
        <end position="349"/>
    </location>
</feature>
<dbReference type="PANTHER" id="PTHR10036">
    <property type="entry name" value="CD59 GLYCOPROTEIN"/>
    <property type="match status" value="1"/>
</dbReference>
<organism evidence="6 7">
    <name type="scientific">Pocillopora damicornis</name>
    <name type="common">Cauliflower coral</name>
    <name type="synonym">Millepora damicornis</name>
    <dbReference type="NCBI Taxonomy" id="46731"/>
    <lineage>
        <taxon>Eukaryota</taxon>
        <taxon>Metazoa</taxon>
        <taxon>Cnidaria</taxon>
        <taxon>Anthozoa</taxon>
        <taxon>Hexacorallia</taxon>
        <taxon>Scleractinia</taxon>
        <taxon>Astrocoeniina</taxon>
        <taxon>Pocilloporidae</taxon>
        <taxon>Pocillopora</taxon>
    </lineage>
</organism>
<dbReference type="OrthoDB" id="5946801at2759"/>
<dbReference type="AlphaFoldDB" id="A0A3M6URA3"/>
<feature type="transmembrane region" description="Helical" evidence="3">
    <location>
        <begin position="241"/>
        <end position="259"/>
    </location>
</feature>
<dbReference type="InterPro" id="IPR016054">
    <property type="entry name" value="LY6_UPA_recep-like"/>
</dbReference>
<dbReference type="EMBL" id="RCHS01000906">
    <property type="protein sequence ID" value="RMX56129.1"/>
    <property type="molecule type" value="Genomic_DNA"/>
</dbReference>
<keyword evidence="2" id="KW-1015">Disulfide bond</keyword>
<keyword evidence="3" id="KW-1133">Transmembrane helix</keyword>
<dbReference type="SMART" id="SM00134">
    <property type="entry name" value="LU"/>
    <property type="match status" value="4"/>
</dbReference>
<protein>
    <recommendedName>
        <fullName evidence="5">UPAR/Ly6 domain-containing protein</fullName>
    </recommendedName>
</protein>
<evidence type="ECO:0000256" key="2">
    <source>
        <dbReference type="ARBA" id="ARBA00023157"/>
    </source>
</evidence>
<proteinExistence type="predicted"/>
<feature type="transmembrane region" description="Helical" evidence="3">
    <location>
        <begin position="457"/>
        <end position="478"/>
    </location>
</feature>
<evidence type="ECO:0000259" key="5">
    <source>
        <dbReference type="SMART" id="SM00134"/>
    </source>
</evidence>
<evidence type="ECO:0000313" key="7">
    <source>
        <dbReference type="Proteomes" id="UP000275408"/>
    </source>
</evidence>
<sequence>MKLWLVGAIIISIGLPSVLGLKCMTCTSSESWDKCEGKSKTCIAPLADQCLKLYFKVGSTESFIKMCGSDAYCDEKTNPTCKAASGSSECKIDCCKGDDCNAGTATRISGNLEPFKMKLWLIAAITLSFGVQVVLSLKCLSCTSEKSWDDCKGKSISCKAPATDACIKIYLKSGSRELFARGCSTNAGCDTETNPLCKDANECDIYCCNGDDCNAGTATHTSGVLLLLYPQRNIEPFKMKLWLIAAIILSIGVQAVLSLKCLSCLSDKSWDDCKGKSKSCVAPVTDDCIKMYLKSSSEELFMRGCSTNDNCDTNINALCRDAYECDIYCCNGDDCNASTATHISVLESQGNIKLFKMKLWFVAAILISVAFPSVLGLKCMVCSSVESWDKCEGKSVTCGASVADRCVKLYYKVGSVETFAKGCGSEDYCDQKTNPTCKDASECKINCCTGDDCNAGAATRISGILLLSCALASLMMFFKA</sequence>
<keyword evidence="7" id="KW-1185">Reference proteome</keyword>
<evidence type="ECO:0000313" key="6">
    <source>
        <dbReference type="EMBL" id="RMX56129.1"/>
    </source>
</evidence>